<keyword evidence="3" id="KW-1185">Reference proteome</keyword>
<sequence length="72" mass="8101">MNIDLISLINRRGYGINNICSTSWMIWIFFFRFSQAIITVIKVVCGSCGFSSCGFLPIISTTLKNITCLEDL</sequence>
<organism evidence="2 3">
    <name type="scientific">Citrus clementina</name>
    <name type="common">Clementine</name>
    <name type="synonym">Citrus deliciosa x Citrus sinensis</name>
    <dbReference type="NCBI Taxonomy" id="85681"/>
    <lineage>
        <taxon>Eukaryota</taxon>
        <taxon>Viridiplantae</taxon>
        <taxon>Streptophyta</taxon>
        <taxon>Embryophyta</taxon>
        <taxon>Tracheophyta</taxon>
        <taxon>Spermatophyta</taxon>
        <taxon>Magnoliopsida</taxon>
        <taxon>eudicotyledons</taxon>
        <taxon>Gunneridae</taxon>
        <taxon>Pentapetalae</taxon>
        <taxon>rosids</taxon>
        <taxon>malvids</taxon>
        <taxon>Sapindales</taxon>
        <taxon>Rutaceae</taxon>
        <taxon>Aurantioideae</taxon>
        <taxon>Citrus</taxon>
    </lineage>
</organism>
<feature type="transmembrane region" description="Helical" evidence="1">
    <location>
        <begin position="36"/>
        <end position="59"/>
    </location>
</feature>
<protein>
    <submittedName>
        <fullName evidence="2">Uncharacterized protein</fullName>
    </submittedName>
</protein>
<dbReference type="InParanoid" id="V4U2P7"/>
<feature type="transmembrane region" description="Helical" evidence="1">
    <location>
        <begin position="12"/>
        <end position="30"/>
    </location>
</feature>
<dbReference type="AlphaFoldDB" id="V4U2P7"/>
<evidence type="ECO:0000256" key="1">
    <source>
        <dbReference type="SAM" id="Phobius"/>
    </source>
</evidence>
<accession>V4U2P7</accession>
<dbReference type="Gramene" id="ESR33514">
    <property type="protein sequence ID" value="ESR33514"/>
    <property type="gene ID" value="CICLE_v10006629mg"/>
</dbReference>
<keyword evidence="1" id="KW-1133">Transmembrane helix</keyword>
<evidence type="ECO:0000313" key="2">
    <source>
        <dbReference type="EMBL" id="ESR33514.1"/>
    </source>
</evidence>
<dbReference type="Proteomes" id="UP000030687">
    <property type="component" value="Unassembled WGS sequence"/>
</dbReference>
<proteinExistence type="predicted"/>
<name>V4U2P7_CITCL</name>
<dbReference type="EMBL" id="KI537036">
    <property type="protein sequence ID" value="ESR33514.1"/>
    <property type="molecule type" value="Genomic_DNA"/>
</dbReference>
<keyword evidence="1" id="KW-0812">Transmembrane</keyword>
<evidence type="ECO:0000313" key="3">
    <source>
        <dbReference type="Proteomes" id="UP000030687"/>
    </source>
</evidence>
<dbReference type="KEGG" id="cic:CICLE_v10006629mg"/>
<gene>
    <name evidence="2" type="ORF">CICLE_v10006629mg</name>
</gene>
<keyword evidence="1" id="KW-0472">Membrane</keyword>
<reference evidence="2 3" key="1">
    <citation type="submission" date="2013-10" db="EMBL/GenBank/DDBJ databases">
        <authorList>
            <consortium name="International Citrus Genome Consortium"/>
            <person name="Jenkins J."/>
            <person name="Schmutz J."/>
            <person name="Prochnik S."/>
            <person name="Rokhsar D."/>
            <person name="Gmitter F."/>
            <person name="Ollitrault P."/>
            <person name="Machado M."/>
            <person name="Talon M."/>
            <person name="Wincker P."/>
            <person name="Jaillon O."/>
            <person name="Morgante M."/>
        </authorList>
    </citation>
    <scope>NUCLEOTIDE SEQUENCE</scope>
    <source>
        <strain evidence="3">cv. Clemenules</strain>
    </source>
</reference>